<dbReference type="InterPro" id="IPR003959">
    <property type="entry name" value="ATPase_AAA_core"/>
</dbReference>
<organism evidence="4 5">
    <name type="scientific">Novymonas esmeraldas</name>
    <dbReference type="NCBI Taxonomy" id="1808958"/>
    <lineage>
        <taxon>Eukaryota</taxon>
        <taxon>Discoba</taxon>
        <taxon>Euglenozoa</taxon>
        <taxon>Kinetoplastea</taxon>
        <taxon>Metakinetoplastina</taxon>
        <taxon>Trypanosomatida</taxon>
        <taxon>Trypanosomatidae</taxon>
        <taxon>Novymonas</taxon>
    </lineage>
</organism>
<dbReference type="Gene3D" id="1.10.8.60">
    <property type="match status" value="1"/>
</dbReference>
<accession>A0AAW0EY98</accession>
<dbReference type="FunFam" id="3.40.50.300:FF:000154">
    <property type="entry name" value="Vesicle-fusing ATPase 1"/>
    <property type="match status" value="1"/>
</dbReference>
<feature type="region of interest" description="Disordered" evidence="1">
    <location>
        <begin position="392"/>
        <end position="417"/>
    </location>
</feature>
<comment type="caution">
    <text evidence="4">The sequence shown here is derived from an EMBL/GenBank/DDBJ whole genome shotgun (WGS) entry which is preliminary data.</text>
</comment>
<dbReference type="PANTHER" id="PTHR23078">
    <property type="entry name" value="VESICULAR-FUSION PROTEIN NSF"/>
    <property type="match status" value="1"/>
</dbReference>
<evidence type="ECO:0000313" key="5">
    <source>
        <dbReference type="Proteomes" id="UP001430356"/>
    </source>
</evidence>
<dbReference type="SUPFAM" id="SSF52540">
    <property type="entry name" value="P-loop containing nucleoside triphosphate hydrolases"/>
    <property type="match status" value="2"/>
</dbReference>
<dbReference type="GO" id="GO:0005524">
    <property type="term" value="F:ATP binding"/>
    <property type="evidence" value="ECO:0007669"/>
    <property type="project" value="InterPro"/>
</dbReference>
<feature type="compositionally biased region" description="Acidic residues" evidence="1">
    <location>
        <begin position="572"/>
        <end position="583"/>
    </location>
</feature>
<dbReference type="PANTHER" id="PTHR23078:SF2">
    <property type="entry name" value="VESICLE-FUSING ATPASE"/>
    <property type="match status" value="1"/>
</dbReference>
<dbReference type="GO" id="GO:0043001">
    <property type="term" value="P:Golgi to plasma membrane protein transport"/>
    <property type="evidence" value="ECO:0007669"/>
    <property type="project" value="TreeGrafter"/>
</dbReference>
<feature type="region of interest" description="Disordered" evidence="1">
    <location>
        <begin position="571"/>
        <end position="626"/>
    </location>
</feature>
<dbReference type="GO" id="GO:0016887">
    <property type="term" value="F:ATP hydrolysis activity"/>
    <property type="evidence" value="ECO:0007669"/>
    <property type="project" value="InterPro"/>
</dbReference>
<dbReference type="InterPro" id="IPR039812">
    <property type="entry name" value="Vesicle-fus_ATPase"/>
</dbReference>
<evidence type="ECO:0000313" key="4">
    <source>
        <dbReference type="EMBL" id="KAK7198101.1"/>
    </source>
</evidence>
<dbReference type="GO" id="GO:0006891">
    <property type="term" value="P:intra-Golgi vesicle-mediated transport"/>
    <property type="evidence" value="ECO:0007669"/>
    <property type="project" value="TreeGrafter"/>
</dbReference>
<evidence type="ECO:0000259" key="3">
    <source>
        <dbReference type="SMART" id="SM00382"/>
    </source>
</evidence>
<evidence type="ECO:0000256" key="1">
    <source>
        <dbReference type="SAM" id="MobiDB-lite"/>
    </source>
</evidence>
<feature type="compositionally biased region" description="Acidic residues" evidence="1">
    <location>
        <begin position="994"/>
        <end position="1014"/>
    </location>
</feature>
<dbReference type="EMBL" id="JAECZO010000132">
    <property type="protein sequence ID" value="KAK7198101.1"/>
    <property type="molecule type" value="Genomic_DNA"/>
</dbReference>
<dbReference type="Proteomes" id="UP001430356">
    <property type="component" value="Unassembled WGS sequence"/>
</dbReference>
<keyword evidence="5" id="KW-1185">Reference proteome</keyword>
<dbReference type="Pfam" id="PF00004">
    <property type="entry name" value="AAA"/>
    <property type="match status" value="2"/>
</dbReference>
<feature type="compositionally biased region" description="Basic and acidic residues" evidence="1">
    <location>
        <begin position="394"/>
        <end position="410"/>
    </location>
</feature>
<dbReference type="InterPro" id="IPR003593">
    <property type="entry name" value="AAA+_ATPase"/>
</dbReference>
<sequence length="1030" mass="111162">MCLVPYRLRRCASLSLILVVLAAGFLVCADVTAVVAQAEDVTPEILYVRGCRDGAVEARETTRCFAVPPGTPASSPAAPASSVKLSLQGQHLPSEIRISDNGIPDRPVHRVLLQEHRHPRLAGEAQSETDTRLLERIVLSCDRPTASTVFPTQLISCELANPLVRFAQVEEMSAQLARMTGRSVWFDVRLEERRGGDAAAFRTVAVLRRAVELRVANVTEASADTAADTLQRQATQVSWEDVRQHPLERLYAPPSSASKKRAGRPARGGGGSGAATDDAYDSDPSSDGEEVWVELGIGGLKRELRSLFRRVFLSRLPSLAPLAEALQLQHVRGVVLYGPPGNGKTLIARNLFRLLGPNTRLSVVNAADILSKFVGESEKNLRDVFEGYEIGTSTKEETAQQESRQFDRAAHKSRGPQKKDTLQVLVIDEFEALFRRRGHSTDESSAKAVYDGVTNTLLSLMDGVKSRNDLLVVGLTNRLQAIDPALLRPGRFEVLIEIPAPDVPGREDIFFIHTQRLREQNFLAPDVVLRDMALESGGFSGSDIAGTVRSAVSYALLRYRRDGLFHVNRDDGAEDADEEEEEVAAAKGPLSDAEMIGHRTGDIGGLGLHEKEEEEGGDGDSSAAAAPSPFQVTLADFERAMKDIRSAKDESSALSQLSSDGDGAGADVVDHDGTVSKNIARATAVVERAMQSDRTVTAMLAITGAPGTGKSTVARALTRVYDFTTVRYFSCRRLAELPDREEQLAKLRDALSDASHTESGLVVLDDYDVLVDAMGSGGYAANTLRGLLYEYMHRSGGVSRSLVANSPLAAAEEAGGEAAGGNMVVNAGLRVSAERNHRVLVLTSSLPSVLQQLSFDAQLRMRPVLRSGAAALLQEYRVADSAHASKAAEAYPVSMSYRTFLRITDMSLQRWARELDTAAAAASGEEGEGEGTELPAYFATSDGMRSVYAELHAEQVAANFYAVQDDTASRSFVTAVRATVANMGLMDPYQGWSVEDDTDDDGTEGSDDADMEEGAVDVDELVGVADELLW</sequence>
<feature type="region of interest" description="Disordered" evidence="1">
    <location>
        <begin position="989"/>
        <end position="1014"/>
    </location>
</feature>
<dbReference type="Gene3D" id="3.40.50.300">
    <property type="entry name" value="P-loop containing nucleotide triphosphate hydrolases"/>
    <property type="match status" value="2"/>
</dbReference>
<feature type="chain" id="PRO_5043485910" evidence="2">
    <location>
        <begin position="30"/>
        <end position="1030"/>
    </location>
</feature>
<feature type="domain" description="AAA+ ATPase" evidence="3">
    <location>
        <begin position="696"/>
        <end position="865"/>
    </location>
</feature>
<feature type="region of interest" description="Disordered" evidence="1">
    <location>
        <begin position="249"/>
        <end position="286"/>
    </location>
</feature>
<feature type="signal peptide" evidence="2">
    <location>
        <begin position="1"/>
        <end position="29"/>
    </location>
</feature>
<evidence type="ECO:0000256" key="2">
    <source>
        <dbReference type="SAM" id="SignalP"/>
    </source>
</evidence>
<dbReference type="SMART" id="SM00382">
    <property type="entry name" value="AAA"/>
    <property type="match status" value="2"/>
</dbReference>
<keyword evidence="2" id="KW-0732">Signal</keyword>
<protein>
    <submittedName>
        <fullName evidence="4">Vesicular-fusion ATPase-like protein</fullName>
    </submittedName>
</protein>
<proteinExistence type="predicted"/>
<dbReference type="AlphaFoldDB" id="A0AAW0EY98"/>
<dbReference type="GO" id="GO:0005795">
    <property type="term" value="C:Golgi stack"/>
    <property type="evidence" value="ECO:0007669"/>
    <property type="project" value="TreeGrafter"/>
</dbReference>
<feature type="region of interest" description="Disordered" evidence="1">
    <location>
        <begin position="651"/>
        <end position="670"/>
    </location>
</feature>
<dbReference type="InterPro" id="IPR027417">
    <property type="entry name" value="P-loop_NTPase"/>
</dbReference>
<dbReference type="GO" id="GO:0035494">
    <property type="term" value="P:SNARE complex disassembly"/>
    <property type="evidence" value="ECO:0007669"/>
    <property type="project" value="InterPro"/>
</dbReference>
<feature type="domain" description="AAA+ ATPase" evidence="3">
    <location>
        <begin position="330"/>
        <end position="502"/>
    </location>
</feature>
<name>A0AAW0EY98_9TRYP</name>
<gene>
    <name evidence="4" type="ORF">NESM_000766500</name>
</gene>
<reference evidence="4 5" key="1">
    <citation type="journal article" date="2021" name="MBio">
        <title>A New Model Trypanosomatid, Novymonas esmeraldas: Genomic Perception of Its 'Candidatus Pandoraea novymonadis' Endosymbiont.</title>
        <authorList>
            <person name="Zakharova A."/>
            <person name="Saura A."/>
            <person name="Butenko A."/>
            <person name="Podesvova L."/>
            <person name="Warmusova S."/>
            <person name="Kostygov A.Y."/>
            <person name="Nenarokova A."/>
            <person name="Lukes J."/>
            <person name="Opperdoes F.R."/>
            <person name="Yurchenko V."/>
        </authorList>
    </citation>
    <scope>NUCLEOTIDE SEQUENCE [LARGE SCALE GENOMIC DNA]</scope>
    <source>
        <strain evidence="4 5">E262AT.01</strain>
    </source>
</reference>